<proteinExistence type="predicted"/>
<dbReference type="Proteomes" id="UP000708208">
    <property type="component" value="Unassembled WGS sequence"/>
</dbReference>
<organism evidence="3 4">
    <name type="scientific">Allacma fusca</name>
    <dbReference type="NCBI Taxonomy" id="39272"/>
    <lineage>
        <taxon>Eukaryota</taxon>
        <taxon>Metazoa</taxon>
        <taxon>Ecdysozoa</taxon>
        <taxon>Arthropoda</taxon>
        <taxon>Hexapoda</taxon>
        <taxon>Collembola</taxon>
        <taxon>Symphypleona</taxon>
        <taxon>Sminthuridae</taxon>
        <taxon>Allacma</taxon>
    </lineage>
</organism>
<gene>
    <name evidence="3" type="ORF">AFUS01_LOCUS23987</name>
</gene>
<feature type="non-terminal residue" evidence="3">
    <location>
        <position position="302"/>
    </location>
</feature>
<dbReference type="Pfam" id="PF00135">
    <property type="entry name" value="COesterase"/>
    <property type="match status" value="1"/>
</dbReference>
<dbReference type="InterPro" id="IPR050309">
    <property type="entry name" value="Type-B_Carboxylest/Lipase"/>
</dbReference>
<name>A0A8J2L0H7_9HEXA</name>
<dbReference type="AlphaFoldDB" id="A0A8J2L0H7"/>
<evidence type="ECO:0000256" key="1">
    <source>
        <dbReference type="ARBA" id="ARBA00023180"/>
    </source>
</evidence>
<evidence type="ECO:0000313" key="4">
    <source>
        <dbReference type="Proteomes" id="UP000708208"/>
    </source>
</evidence>
<evidence type="ECO:0000259" key="2">
    <source>
        <dbReference type="Pfam" id="PF00135"/>
    </source>
</evidence>
<feature type="domain" description="Carboxylesterase type B" evidence="2">
    <location>
        <begin position="2"/>
        <end position="277"/>
    </location>
</feature>
<protein>
    <recommendedName>
        <fullName evidence="2">Carboxylesterase type B domain-containing protein</fullName>
    </recommendedName>
</protein>
<dbReference type="EMBL" id="CAJVCH010294963">
    <property type="protein sequence ID" value="CAG7785358.1"/>
    <property type="molecule type" value="Genomic_DNA"/>
</dbReference>
<accession>A0A8J2L0H7</accession>
<reference evidence="3" key="1">
    <citation type="submission" date="2021-06" db="EMBL/GenBank/DDBJ databases">
        <authorList>
            <person name="Hodson N. C."/>
            <person name="Mongue J. A."/>
            <person name="Jaron S. K."/>
        </authorList>
    </citation>
    <scope>NUCLEOTIDE SEQUENCE</scope>
</reference>
<comment type="caution">
    <text evidence="3">The sequence shown here is derived from an EMBL/GenBank/DDBJ whole genome shotgun (WGS) entry which is preliminary data.</text>
</comment>
<keyword evidence="4" id="KW-1185">Reference proteome</keyword>
<dbReference type="InterPro" id="IPR002018">
    <property type="entry name" value="CarbesteraseB"/>
</dbReference>
<feature type="non-terminal residue" evidence="3">
    <location>
        <position position="1"/>
    </location>
</feature>
<evidence type="ECO:0000313" key="3">
    <source>
        <dbReference type="EMBL" id="CAG7785358.1"/>
    </source>
</evidence>
<sequence>DVVRFLRTVPVEDLLKKRSHLIWKESIIMDPSSLKTGFAPAIEVVQDDRAFLTDLPINIIAKGDTNRVPWLVGHTMDEGLMSSTAFLKKQTSLTKFETNWEACISKAFGIDVGPESRGIAQKIQNFYVSDTERDTSNKMEKFEKYTQLLTDSWFAFDTREAILHQMKLSPVYFYMYNKTDLPMSYTNYNIAITGRRPFWIDDWLYSIKKFIRQTVLRLDPPYYGVDHCSDGLLYMGNSCIEPGSQHYEYSKDFVRLIVDFASDKEKLLFRGEEFQPCKDEGKLQVFLFENNNGRLIPDPFAH</sequence>
<dbReference type="PANTHER" id="PTHR11559">
    <property type="entry name" value="CARBOXYLESTERASE"/>
    <property type="match status" value="1"/>
</dbReference>
<keyword evidence="1" id="KW-0325">Glycoprotein</keyword>